<dbReference type="InterPro" id="IPR036915">
    <property type="entry name" value="Cyclin-like_sf"/>
</dbReference>
<feature type="compositionally biased region" description="Low complexity" evidence="2">
    <location>
        <begin position="363"/>
        <end position="372"/>
    </location>
</feature>
<dbReference type="EnsemblMetazoa" id="XM_022793119">
    <property type="protein sequence ID" value="XP_022648854"/>
    <property type="gene ID" value="LOC111245159"/>
</dbReference>
<dbReference type="Pfam" id="PF00134">
    <property type="entry name" value="Cyclin_N"/>
    <property type="match status" value="1"/>
</dbReference>
<reference evidence="5" key="1">
    <citation type="submission" date="2021-01" db="UniProtKB">
        <authorList>
            <consortium name="EnsemblMetazoa"/>
        </authorList>
    </citation>
    <scope>IDENTIFICATION</scope>
</reference>
<dbReference type="InParanoid" id="A0A7M7J9V5"/>
<keyword evidence="6" id="KW-1185">Reference proteome</keyword>
<keyword evidence="1" id="KW-0195">Cyclin</keyword>
<dbReference type="AlphaFoldDB" id="A0A7M7J9V5"/>
<evidence type="ECO:0000313" key="6">
    <source>
        <dbReference type="Proteomes" id="UP000594260"/>
    </source>
</evidence>
<comment type="similarity">
    <text evidence="1">Belongs to the cyclin family.</text>
</comment>
<evidence type="ECO:0000256" key="1">
    <source>
        <dbReference type="RuleBase" id="RU000383"/>
    </source>
</evidence>
<dbReference type="PANTHER" id="PTHR10177">
    <property type="entry name" value="CYCLINS"/>
    <property type="match status" value="1"/>
</dbReference>
<dbReference type="KEGG" id="vde:111245159"/>
<keyword evidence="3" id="KW-0472">Membrane</keyword>
<accession>A0A7M7J9V5</accession>
<evidence type="ECO:0000256" key="2">
    <source>
        <dbReference type="SAM" id="MobiDB-lite"/>
    </source>
</evidence>
<keyword evidence="3" id="KW-1133">Transmembrane helix</keyword>
<protein>
    <recommendedName>
        <fullName evidence="4">Cyclin-like domain-containing protein</fullName>
    </recommendedName>
</protein>
<dbReference type="OrthoDB" id="285802at2759"/>
<evidence type="ECO:0000256" key="3">
    <source>
        <dbReference type="SAM" id="Phobius"/>
    </source>
</evidence>
<evidence type="ECO:0000313" key="5">
    <source>
        <dbReference type="EnsemblMetazoa" id="XP_022648854"/>
    </source>
</evidence>
<dbReference type="OMA" id="MPSTFHL"/>
<dbReference type="InterPro" id="IPR013763">
    <property type="entry name" value="Cyclin-like_dom"/>
</dbReference>
<dbReference type="SMART" id="SM00385">
    <property type="entry name" value="CYCLIN"/>
    <property type="match status" value="1"/>
</dbReference>
<dbReference type="SUPFAM" id="SSF47954">
    <property type="entry name" value="Cyclin-like"/>
    <property type="match status" value="1"/>
</dbReference>
<keyword evidence="3" id="KW-0812">Transmembrane</keyword>
<organism evidence="5 6">
    <name type="scientific">Varroa destructor</name>
    <name type="common">Honeybee mite</name>
    <dbReference type="NCBI Taxonomy" id="109461"/>
    <lineage>
        <taxon>Eukaryota</taxon>
        <taxon>Metazoa</taxon>
        <taxon>Ecdysozoa</taxon>
        <taxon>Arthropoda</taxon>
        <taxon>Chelicerata</taxon>
        <taxon>Arachnida</taxon>
        <taxon>Acari</taxon>
        <taxon>Parasitiformes</taxon>
        <taxon>Mesostigmata</taxon>
        <taxon>Gamasina</taxon>
        <taxon>Dermanyssoidea</taxon>
        <taxon>Varroidae</taxon>
        <taxon>Varroa</taxon>
    </lineage>
</organism>
<evidence type="ECO:0000259" key="4">
    <source>
        <dbReference type="SMART" id="SM00385"/>
    </source>
</evidence>
<sequence length="394" mass="44044">MSLVACSLLGCCRTGVRRFVSSLANACLGYAHLFHNIIYIIFITIMQPRAQSQLQIDPKLAAAFEVQLRRHWNIDRVAALLRRHIAREQKTWRVRKFAAHTSSSTSEEISGVQRDYTVRWFSTVSTGFGLPREVLFLATALLDEFLQVVRAKPRFLQVIACSCFFLAAKVTLDDDAVPTLADLIRSGGCECSVSEVRRMEKVILDRLHWDLNRATTLDFLHAYHALLENNCESVLGPEGPRRVASLKVLWETKLQLLLANNTVLASERPSIVALALVSLEMEALSTHWLLITVALQALADVGSPENVIRCREQVSRHLQLSQSQLLAQRRQASKRKMQPVDDEEQDCIYDSIKKLYANDSYENSAASNSNHSGHPSGMTVAQQAAANKPAIPVV</sequence>
<dbReference type="RefSeq" id="XP_022648854.1">
    <property type="nucleotide sequence ID" value="XM_022793119.1"/>
</dbReference>
<dbReference type="InterPro" id="IPR006671">
    <property type="entry name" value="Cyclin_N"/>
</dbReference>
<name>A0A7M7J9V5_VARDE</name>
<dbReference type="InterPro" id="IPR039361">
    <property type="entry name" value="Cyclin"/>
</dbReference>
<dbReference type="Gene3D" id="1.10.472.10">
    <property type="entry name" value="Cyclin-like"/>
    <property type="match status" value="2"/>
</dbReference>
<dbReference type="FunFam" id="1.10.472.10:FF:000006">
    <property type="entry name" value="Cyclin I"/>
    <property type="match status" value="1"/>
</dbReference>
<feature type="region of interest" description="Disordered" evidence="2">
    <location>
        <begin position="363"/>
        <end position="394"/>
    </location>
</feature>
<proteinExistence type="inferred from homology"/>
<dbReference type="GeneID" id="111245159"/>
<feature type="domain" description="Cyclin-like" evidence="4">
    <location>
        <begin position="119"/>
        <end position="205"/>
    </location>
</feature>
<dbReference type="Proteomes" id="UP000594260">
    <property type="component" value="Unplaced"/>
</dbReference>
<feature type="transmembrane region" description="Helical" evidence="3">
    <location>
        <begin position="28"/>
        <end position="46"/>
    </location>
</feature>